<reference evidence="10 11" key="2">
    <citation type="submission" date="2019-05" db="EMBL/GenBank/DDBJ databases">
        <title>Glycomyces buryatensis sp. nov.</title>
        <authorList>
            <person name="Nikitina E."/>
        </authorList>
    </citation>
    <scope>NUCLEOTIDE SEQUENCE [LARGE SCALE GENOMIC DNA]</scope>
    <source>
        <strain evidence="10 11">18</strain>
    </source>
</reference>
<dbReference type="AlphaFoldDB" id="A0A4S8QEX8"/>
<accession>A0A4S8QEX8</accession>
<protein>
    <recommendedName>
        <fullName evidence="3">mannose-6-phosphate isomerase</fullName>
        <ecNumber evidence="3">5.3.1.8</ecNumber>
    </recommendedName>
</protein>
<dbReference type="OrthoDB" id="9792649at2"/>
<dbReference type="PANTHER" id="PTHR10309">
    <property type="entry name" value="MANNOSE-6-PHOSPHATE ISOMERASE"/>
    <property type="match status" value="1"/>
</dbReference>
<dbReference type="InterPro" id="IPR016305">
    <property type="entry name" value="Mannose-6-P_Isomerase"/>
</dbReference>
<dbReference type="InterPro" id="IPR001250">
    <property type="entry name" value="Man6P_Isoase-1"/>
</dbReference>
<dbReference type="PANTHER" id="PTHR10309:SF0">
    <property type="entry name" value="MANNOSE-6-PHOSPHATE ISOMERASE"/>
    <property type="match status" value="1"/>
</dbReference>
<comment type="cofactor">
    <cofactor evidence="8">
        <name>Zn(2+)</name>
        <dbReference type="ChEBI" id="CHEBI:29105"/>
    </cofactor>
    <text evidence="8">Binds 1 zinc ion per subunit.</text>
</comment>
<proteinExistence type="inferred from homology"/>
<evidence type="ECO:0000259" key="9">
    <source>
        <dbReference type="Pfam" id="PF20511"/>
    </source>
</evidence>
<evidence type="ECO:0000256" key="5">
    <source>
        <dbReference type="ARBA" id="ARBA00022833"/>
    </source>
</evidence>
<evidence type="ECO:0000256" key="1">
    <source>
        <dbReference type="ARBA" id="ARBA00000757"/>
    </source>
</evidence>
<feature type="domain" description="Phosphomannose isomerase type I catalytic" evidence="9">
    <location>
        <begin position="1"/>
        <end position="144"/>
    </location>
</feature>
<dbReference type="PIRSF" id="PIRSF001480">
    <property type="entry name" value="Mannose-6-phosphate_isomerase"/>
    <property type="match status" value="1"/>
</dbReference>
<organism evidence="10 11">
    <name type="scientific">Glycomyces buryatensis</name>
    <dbReference type="NCBI Taxonomy" id="2570927"/>
    <lineage>
        <taxon>Bacteria</taxon>
        <taxon>Bacillati</taxon>
        <taxon>Actinomycetota</taxon>
        <taxon>Actinomycetes</taxon>
        <taxon>Glycomycetales</taxon>
        <taxon>Glycomycetaceae</taxon>
        <taxon>Glycomyces</taxon>
    </lineage>
</organism>
<dbReference type="RefSeq" id="WP_136533004.1">
    <property type="nucleotide sequence ID" value="NZ_STGY01000007.1"/>
</dbReference>
<evidence type="ECO:0000256" key="7">
    <source>
        <dbReference type="PIRSR" id="PIRSR001480-1"/>
    </source>
</evidence>
<dbReference type="Pfam" id="PF20511">
    <property type="entry name" value="PMI_typeI_cat"/>
    <property type="match status" value="1"/>
</dbReference>
<keyword evidence="11" id="KW-1185">Reference proteome</keyword>
<dbReference type="InterPro" id="IPR011051">
    <property type="entry name" value="RmlC_Cupin_sf"/>
</dbReference>
<dbReference type="PROSITE" id="PS00965">
    <property type="entry name" value="PMI_I_1"/>
    <property type="match status" value="1"/>
</dbReference>
<dbReference type="EMBL" id="STGY01000007">
    <property type="protein sequence ID" value="THV43163.1"/>
    <property type="molecule type" value="Genomic_DNA"/>
</dbReference>
<keyword evidence="4 8" id="KW-0479">Metal-binding</keyword>
<dbReference type="PRINTS" id="PR00714">
    <property type="entry name" value="MAN6PISMRASE"/>
</dbReference>
<evidence type="ECO:0000256" key="4">
    <source>
        <dbReference type="ARBA" id="ARBA00022723"/>
    </source>
</evidence>
<dbReference type="CDD" id="cd07011">
    <property type="entry name" value="cupin_PMI_type_I_N"/>
    <property type="match status" value="1"/>
</dbReference>
<gene>
    <name evidence="10" type="primary">manA</name>
    <name evidence="10" type="ORF">FAB82_02735</name>
</gene>
<feature type="binding site" evidence="8">
    <location>
        <position position="257"/>
    </location>
    <ligand>
        <name>Zn(2+)</name>
        <dbReference type="ChEBI" id="CHEBI:29105"/>
    </ligand>
</feature>
<comment type="catalytic activity">
    <reaction evidence="1">
        <text>D-mannose 6-phosphate = D-fructose 6-phosphate</text>
        <dbReference type="Rhea" id="RHEA:12356"/>
        <dbReference type="ChEBI" id="CHEBI:58735"/>
        <dbReference type="ChEBI" id="CHEBI:61527"/>
        <dbReference type="EC" id="5.3.1.8"/>
    </reaction>
</comment>
<evidence type="ECO:0000313" key="11">
    <source>
        <dbReference type="Proteomes" id="UP000308760"/>
    </source>
</evidence>
<dbReference type="GO" id="GO:0004476">
    <property type="term" value="F:mannose-6-phosphate isomerase activity"/>
    <property type="evidence" value="ECO:0007669"/>
    <property type="project" value="UniProtKB-EC"/>
</dbReference>
<name>A0A4S8QEX8_9ACTN</name>
<dbReference type="Gene3D" id="2.60.120.10">
    <property type="entry name" value="Jelly Rolls"/>
    <property type="match status" value="2"/>
</dbReference>
<evidence type="ECO:0000256" key="2">
    <source>
        <dbReference type="ARBA" id="ARBA00010772"/>
    </source>
</evidence>
<dbReference type="Proteomes" id="UP000308760">
    <property type="component" value="Unassembled WGS sequence"/>
</dbReference>
<dbReference type="GO" id="GO:0009298">
    <property type="term" value="P:GDP-mannose biosynthetic process"/>
    <property type="evidence" value="ECO:0007669"/>
    <property type="project" value="InterPro"/>
</dbReference>
<comment type="caution">
    <text evidence="10">The sequence shown here is derived from an EMBL/GenBank/DDBJ whole genome shotgun (WGS) entry which is preliminary data.</text>
</comment>
<dbReference type="Gene3D" id="1.10.441.10">
    <property type="entry name" value="Phosphomannose Isomerase, domain 2"/>
    <property type="match status" value="1"/>
</dbReference>
<feature type="binding site" evidence="8">
    <location>
        <position position="94"/>
    </location>
    <ligand>
        <name>Zn(2+)</name>
        <dbReference type="ChEBI" id="CHEBI:29105"/>
    </ligand>
</feature>
<feature type="binding site" evidence="8">
    <location>
        <position position="129"/>
    </location>
    <ligand>
        <name>Zn(2+)</name>
        <dbReference type="ChEBI" id="CHEBI:29105"/>
    </ligand>
</feature>
<keyword evidence="6 10" id="KW-0413">Isomerase</keyword>
<dbReference type="SUPFAM" id="SSF51182">
    <property type="entry name" value="RmlC-like cupins"/>
    <property type="match status" value="1"/>
</dbReference>
<sequence>MQRLDGVIRNYAWGSQVDLAKLQGREVPAELPEAEEWFGAHPTAPSILDDGRPLDDAIASEPARFLGRRVLDEFGPRLPFLLKLLAADKPLSIQAHPNSRQAHSGHTRELRIGIDAAFRNYVDGNHKPELIVALTDFRALCGFRDPLVAADEIEALGVSGLEKLVTTLRDSSSGLRRAVPDLLGLDRDECREIIAAAAKAATAMHASGAANESGSDAVLIELARFYPDDPGVLVSLLLNHLRLEPGEAVYMPAGNLHAYLKGFGVEIMAASDNVLRGGLTSKRVNVPELLRVLDFRTMPEPRAIVHDEGPVRDWPVPIDDFALRRIKVGSEPQSFTVDGPRICLCTGGTVTVADAGGELTLTPGHAAFSEAAAETLTVTGEGELFLATV</sequence>
<dbReference type="InterPro" id="IPR018050">
    <property type="entry name" value="Pmannose_isomerase-type1_CS"/>
</dbReference>
<feature type="active site" evidence="7">
    <location>
        <position position="276"/>
    </location>
</feature>
<dbReference type="NCBIfam" id="TIGR00218">
    <property type="entry name" value="manA"/>
    <property type="match status" value="1"/>
</dbReference>
<dbReference type="GO" id="GO:0005975">
    <property type="term" value="P:carbohydrate metabolic process"/>
    <property type="evidence" value="ECO:0007669"/>
    <property type="project" value="InterPro"/>
</dbReference>
<dbReference type="InterPro" id="IPR014710">
    <property type="entry name" value="RmlC-like_jellyroll"/>
</dbReference>
<evidence type="ECO:0000256" key="3">
    <source>
        <dbReference type="ARBA" id="ARBA00011956"/>
    </source>
</evidence>
<feature type="binding site" evidence="8">
    <location>
        <position position="96"/>
    </location>
    <ligand>
        <name>Zn(2+)</name>
        <dbReference type="ChEBI" id="CHEBI:29105"/>
    </ligand>
</feature>
<evidence type="ECO:0000313" key="10">
    <source>
        <dbReference type="EMBL" id="THV43163.1"/>
    </source>
</evidence>
<dbReference type="GO" id="GO:0008270">
    <property type="term" value="F:zinc ion binding"/>
    <property type="evidence" value="ECO:0007669"/>
    <property type="project" value="InterPro"/>
</dbReference>
<comment type="similarity">
    <text evidence="2">Belongs to the mannose-6-phosphate isomerase type 1 family.</text>
</comment>
<evidence type="ECO:0000256" key="6">
    <source>
        <dbReference type="ARBA" id="ARBA00023235"/>
    </source>
</evidence>
<dbReference type="InterPro" id="IPR046457">
    <property type="entry name" value="PMI_typeI_cat"/>
</dbReference>
<keyword evidence="5 8" id="KW-0862">Zinc</keyword>
<reference evidence="11" key="1">
    <citation type="submission" date="2019-04" db="EMBL/GenBank/DDBJ databases">
        <title>Nocardioides xinjiangensis sp. nov.</title>
        <authorList>
            <person name="Liu S."/>
        </authorList>
    </citation>
    <scope>NUCLEOTIDE SEQUENCE [LARGE SCALE GENOMIC DNA]</scope>
    <source>
        <strain evidence="11">18</strain>
    </source>
</reference>
<dbReference type="EC" id="5.3.1.8" evidence="3"/>
<evidence type="ECO:0000256" key="8">
    <source>
        <dbReference type="PIRSR" id="PIRSR001480-2"/>
    </source>
</evidence>
<dbReference type="GO" id="GO:0005829">
    <property type="term" value="C:cytosol"/>
    <property type="evidence" value="ECO:0007669"/>
    <property type="project" value="TreeGrafter"/>
</dbReference>